<accession>A0A0D2FBT8</accession>
<dbReference type="VEuPathDB" id="FungiDB:Z518_11295"/>
<dbReference type="RefSeq" id="XP_013266693.1">
    <property type="nucleotide sequence ID" value="XM_013411239.1"/>
</dbReference>
<feature type="region of interest" description="Disordered" evidence="1">
    <location>
        <begin position="349"/>
        <end position="368"/>
    </location>
</feature>
<sequence>MEKKQTSTETLRKAKEKGAERDTGIVNGEPSFKDLEPGTKTNYKKQLDLWHEFVRENPGTSPYDLYSLQKFVRQMAYGIDGAEGIEKPCSKTVPNTFSSSRIGEYIESTCRPGSGRGLYYRDITFGAFINEYGNPEFAVQLTRDAKNMAKTPHKRPQHALYEGGVPMILCLNPMLPFLARLVVHGAFRDYDTIKQLFRISPPEDEMLQLHWKDELLDTPFFKAQFTKDFEERIETAGAFSKIHRAWGASAEGLYWIDKFYSEATRMVHAGHMDPNTHRRHYTPTNGADGQDTYLGGKWRTIVADLFRGLTVPRNPNLSYEEITTLEGKTDPGSVKRRRKLYDQRRKLTDKELRDWQKRQPNKPNDPPGYHRAIFSRVRFMMPERDSLSRDLFQIDTLRSPTGLRALHAMIALYLQESEVEYRPGLELGKCCCSNPHGNKLEGNRQASYDWKHIYTCYKRSCECVCGFAELCFLCNEWVFGERAWEDHCDGHLSQLQTFPMFCDPLMHGLPASVRLKQFLNRGKWLGHIHKHISCLNAEKPAKCPHPHPYRPTLFDSVKQLQFHLQDSHGIPFIRETVRPKRKRDESEDEMPVQRKRRPRGLNTEADTDEDIVKCEYVFVNSTMEKMQEHGPNSTKSSSSCSTPLQSPDSSFTGDEGPRYSETALSSVCGEELIDAAILTGATGADLDDVEVVDLTNVDKVLSTTISATAQTTNTY</sequence>
<gene>
    <name evidence="2" type="ORF">Z518_11295</name>
</gene>
<protein>
    <submittedName>
        <fullName evidence="2">Uncharacterized protein</fullName>
    </submittedName>
</protein>
<name>A0A0D2FBT8_9EURO</name>
<reference evidence="2 3" key="1">
    <citation type="submission" date="2015-01" db="EMBL/GenBank/DDBJ databases">
        <title>The Genome Sequence of Rhinocladiella mackenzie CBS 650.93.</title>
        <authorList>
            <consortium name="The Broad Institute Genomics Platform"/>
            <person name="Cuomo C."/>
            <person name="de Hoog S."/>
            <person name="Gorbushina A."/>
            <person name="Stielow B."/>
            <person name="Teixiera M."/>
            <person name="Abouelleil A."/>
            <person name="Chapman S.B."/>
            <person name="Priest M."/>
            <person name="Young S.K."/>
            <person name="Wortman J."/>
            <person name="Nusbaum C."/>
            <person name="Birren B."/>
        </authorList>
    </citation>
    <scope>NUCLEOTIDE SEQUENCE [LARGE SCALE GENOMIC DNA]</scope>
    <source>
        <strain evidence="2 3">CBS 650.93</strain>
    </source>
</reference>
<dbReference type="GeneID" id="25299366"/>
<evidence type="ECO:0000256" key="1">
    <source>
        <dbReference type="SAM" id="MobiDB-lite"/>
    </source>
</evidence>
<dbReference type="PANTHER" id="PTHR37535">
    <property type="entry name" value="FLUG DOMAIN PROTEIN"/>
    <property type="match status" value="1"/>
</dbReference>
<feature type="region of interest" description="Disordered" evidence="1">
    <location>
        <begin position="626"/>
        <end position="660"/>
    </location>
</feature>
<dbReference type="HOGENOM" id="CLU_003121_1_0_1"/>
<dbReference type="PANTHER" id="PTHR37535:SF3">
    <property type="entry name" value="FLUG DOMAIN-CONTAINING PROTEIN"/>
    <property type="match status" value="1"/>
</dbReference>
<feature type="compositionally biased region" description="Basic and acidic residues" evidence="1">
    <location>
        <begin position="1"/>
        <end position="23"/>
    </location>
</feature>
<dbReference type="OrthoDB" id="4160863at2759"/>
<feature type="compositionally biased region" description="Basic and acidic residues" evidence="1">
    <location>
        <begin position="575"/>
        <end position="585"/>
    </location>
</feature>
<feature type="region of interest" description="Disordered" evidence="1">
    <location>
        <begin position="573"/>
        <end position="606"/>
    </location>
</feature>
<evidence type="ECO:0000313" key="2">
    <source>
        <dbReference type="EMBL" id="KIW99556.1"/>
    </source>
</evidence>
<feature type="region of interest" description="Disordered" evidence="1">
    <location>
        <begin position="1"/>
        <end position="39"/>
    </location>
</feature>
<feature type="compositionally biased region" description="Low complexity" evidence="1">
    <location>
        <begin position="633"/>
        <end position="650"/>
    </location>
</feature>
<keyword evidence="3" id="KW-1185">Reference proteome</keyword>
<dbReference type="STRING" id="1442369.A0A0D2FBT8"/>
<dbReference type="Proteomes" id="UP000053617">
    <property type="component" value="Unassembled WGS sequence"/>
</dbReference>
<dbReference type="AlphaFoldDB" id="A0A0D2FBT8"/>
<proteinExistence type="predicted"/>
<dbReference type="EMBL" id="KN847486">
    <property type="protein sequence ID" value="KIW99556.1"/>
    <property type="molecule type" value="Genomic_DNA"/>
</dbReference>
<organism evidence="2 3">
    <name type="scientific">Rhinocladiella mackenziei CBS 650.93</name>
    <dbReference type="NCBI Taxonomy" id="1442369"/>
    <lineage>
        <taxon>Eukaryota</taxon>
        <taxon>Fungi</taxon>
        <taxon>Dikarya</taxon>
        <taxon>Ascomycota</taxon>
        <taxon>Pezizomycotina</taxon>
        <taxon>Eurotiomycetes</taxon>
        <taxon>Chaetothyriomycetidae</taxon>
        <taxon>Chaetothyriales</taxon>
        <taxon>Herpotrichiellaceae</taxon>
        <taxon>Rhinocladiella</taxon>
    </lineage>
</organism>
<evidence type="ECO:0000313" key="3">
    <source>
        <dbReference type="Proteomes" id="UP000053617"/>
    </source>
</evidence>